<dbReference type="KEGG" id="nsu:110586193"/>
<dbReference type="PANTHER" id="PTHR37342">
    <property type="entry name" value="HYPOTHETICAL PROTEIN LOC689959"/>
    <property type="match status" value="1"/>
</dbReference>
<dbReference type="GeneID" id="110586193"/>
<feature type="region of interest" description="Disordered" evidence="1">
    <location>
        <begin position="1"/>
        <end position="65"/>
    </location>
</feature>
<organism evidence="2 3">
    <name type="scientific">Neomonachus schauinslandi</name>
    <name type="common">Hawaiian monk seal</name>
    <name type="synonym">Monachus schauinslandi</name>
    <dbReference type="NCBI Taxonomy" id="29088"/>
    <lineage>
        <taxon>Eukaryota</taxon>
        <taxon>Metazoa</taxon>
        <taxon>Chordata</taxon>
        <taxon>Craniata</taxon>
        <taxon>Vertebrata</taxon>
        <taxon>Euteleostomi</taxon>
        <taxon>Mammalia</taxon>
        <taxon>Eutheria</taxon>
        <taxon>Laurasiatheria</taxon>
        <taxon>Carnivora</taxon>
        <taxon>Caniformia</taxon>
        <taxon>Pinnipedia</taxon>
        <taxon>Phocidae</taxon>
        <taxon>Monachinae</taxon>
        <taxon>Monachini</taxon>
        <taxon>Neomonachus</taxon>
    </lineage>
</organism>
<dbReference type="InterPro" id="IPR028106">
    <property type="entry name" value="DUF4578"/>
</dbReference>
<evidence type="ECO:0000313" key="2">
    <source>
        <dbReference type="Proteomes" id="UP000248481"/>
    </source>
</evidence>
<dbReference type="AlphaFoldDB" id="A0A2Y9HQT1"/>
<sequence length="123" mass="13611">MGNQLCCGGSWSCPPTSQRKKKPGSQAGRALKQPKQQNSAKACDTRGHIYEQVSEKPTSQERSRGLRLKESSLHYADIQVCSSTQPRSALEVKNLQLENATQYATLRFPQATCHYDSKNGTLV</sequence>
<dbReference type="InParanoid" id="A0A2Y9HQT1"/>
<dbReference type="RefSeq" id="XP_021552049.1">
    <property type="nucleotide sequence ID" value="XM_021696374.1"/>
</dbReference>
<dbReference type="PANTHER" id="PTHR37342:SF1">
    <property type="entry name" value="CHROMOSOME 11 OPEN READING FRAME 52"/>
    <property type="match status" value="1"/>
</dbReference>
<keyword evidence="2" id="KW-1185">Reference proteome</keyword>
<evidence type="ECO:0000256" key="1">
    <source>
        <dbReference type="SAM" id="MobiDB-lite"/>
    </source>
</evidence>
<gene>
    <name evidence="3" type="primary">C11H11orf52</name>
</gene>
<dbReference type="GO" id="GO:0070062">
    <property type="term" value="C:extracellular exosome"/>
    <property type="evidence" value="ECO:0007669"/>
    <property type="project" value="TreeGrafter"/>
</dbReference>
<protein>
    <submittedName>
        <fullName evidence="3">Uncharacterized protein C11orf52 homolog</fullName>
    </submittedName>
</protein>
<dbReference type="CTD" id="119934949"/>
<accession>A0A2Y9HQT1</accession>
<reference evidence="3" key="1">
    <citation type="submission" date="2025-08" db="UniProtKB">
        <authorList>
            <consortium name="RefSeq"/>
        </authorList>
    </citation>
    <scope>IDENTIFICATION</scope>
    <source>
        <tissue evidence="3">Blood</tissue>
    </source>
</reference>
<proteinExistence type="predicted"/>
<evidence type="ECO:0000313" key="3">
    <source>
        <dbReference type="RefSeq" id="XP_021552049.1"/>
    </source>
</evidence>
<name>A0A2Y9HQT1_NEOSC</name>
<dbReference type="Proteomes" id="UP000248481">
    <property type="component" value="Chromosome 11"/>
</dbReference>
<dbReference type="Pfam" id="PF15147">
    <property type="entry name" value="DUF4578"/>
    <property type="match status" value="1"/>
</dbReference>